<evidence type="ECO:0000256" key="5">
    <source>
        <dbReference type="ARBA" id="ARBA00022723"/>
    </source>
</evidence>
<evidence type="ECO:0000313" key="16">
    <source>
        <dbReference type="Proteomes" id="UP001530400"/>
    </source>
</evidence>
<evidence type="ECO:0000256" key="6">
    <source>
        <dbReference type="ARBA" id="ARBA00022964"/>
    </source>
</evidence>
<proteinExistence type="predicted"/>
<dbReference type="GO" id="GO:0046872">
    <property type="term" value="F:metal ion binding"/>
    <property type="evidence" value="ECO:0007669"/>
    <property type="project" value="UniProtKB-KW"/>
</dbReference>
<dbReference type="InterPro" id="IPR006620">
    <property type="entry name" value="Pro_4_hyd_alph"/>
</dbReference>
<dbReference type="PANTHER" id="PTHR10869">
    <property type="entry name" value="PROLYL 4-HYDROXYLASE ALPHA SUBUNIT"/>
    <property type="match status" value="1"/>
</dbReference>
<comment type="subcellular location">
    <subcellularLocation>
        <location evidence="3">Endomembrane system</location>
    </subcellularLocation>
    <subcellularLocation>
        <location evidence="2">Membrane</location>
        <topology evidence="2">Single-pass membrane protein</topology>
    </subcellularLocation>
</comment>
<keyword evidence="7" id="KW-1133">Transmembrane helix</keyword>
<dbReference type="EMBL" id="JALLPJ020000630">
    <property type="protein sequence ID" value="KAL3786940.1"/>
    <property type="molecule type" value="Genomic_DNA"/>
</dbReference>
<dbReference type="GO" id="GO:0051213">
    <property type="term" value="F:dioxygenase activity"/>
    <property type="evidence" value="ECO:0007669"/>
    <property type="project" value="UniProtKB-KW"/>
</dbReference>
<feature type="compositionally biased region" description="Acidic residues" evidence="11">
    <location>
        <begin position="73"/>
        <end position="89"/>
    </location>
</feature>
<feature type="chain" id="PRO_5044895039" description="Procollagen-proline 4-dioxygenase" evidence="12">
    <location>
        <begin position="25"/>
        <end position="516"/>
    </location>
</feature>
<evidence type="ECO:0000256" key="9">
    <source>
        <dbReference type="ARBA" id="ARBA00023004"/>
    </source>
</evidence>
<comment type="caution">
    <text evidence="15">The sequence shown here is derived from an EMBL/GenBank/DDBJ whole genome shotgun (WGS) entry which is preliminary data.</text>
</comment>
<evidence type="ECO:0000256" key="3">
    <source>
        <dbReference type="ARBA" id="ARBA00004308"/>
    </source>
</evidence>
<feature type="region of interest" description="Disordered" evidence="11">
    <location>
        <begin position="69"/>
        <end position="91"/>
    </location>
</feature>
<feature type="compositionally biased region" description="Basic and acidic residues" evidence="11">
    <location>
        <begin position="491"/>
        <end position="507"/>
    </location>
</feature>
<feature type="region of interest" description="Disordered" evidence="11">
    <location>
        <begin position="491"/>
        <end position="516"/>
    </location>
</feature>
<evidence type="ECO:0000313" key="15">
    <source>
        <dbReference type="EMBL" id="KAL3786940.1"/>
    </source>
</evidence>
<keyword evidence="10" id="KW-0472">Membrane</keyword>
<dbReference type="Pfam" id="PF01549">
    <property type="entry name" value="ShK"/>
    <property type="match status" value="3"/>
</dbReference>
<dbReference type="GO" id="GO:0016020">
    <property type="term" value="C:membrane"/>
    <property type="evidence" value="ECO:0007669"/>
    <property type="project" value="UniProtKB-SubCell"/>
</dbReference>
<dbReference type="InterPro" id="IPR045054">
    <property type="entry name" value="P4HA-like"/>
</dbReference>
<feature type="domain" description="ShKT" evidence="14">
    <location>
        <begin position="96"/>
        <end position="130"/>
    </location>
</feature>
<keyword evidence="8" id="KW-0560">Oxidoreductase</keyword>
<keyword evidence="5" id="KW-0479">Metal-binding</keyword>
<keyword evidence="12" id="KW-0732">Signal</keyword>
<evidence type="ECO:0000256" key="11">
    <source>
        <dbReference type="SAM" id="MobiDB-lite"/>
    </source>
</evidence>
<evidence type="ECO:0000256" key="1">
    <source>
        <dbReference type="ARBA" id="ARBA00001961"/>
    </source>
</evidence>
<evidence type="ECO:0008006" key="17">
    <source>
        <dbReference type="Google" id="ProtNLM"/>
    </source>
</evidence>
<comment type="cofactor">
    <cofactor evidence="1">
        <name>L-ascorbate</name>
        <dbReference type="ChEBI" id="CHEBI:38290"/>
    </cofactor>
</comment>
<name>A0ABD3PFP3_9STRA</name>
<evidence type="ECO:0000256" key="8">
    <source>
        <dbReference type="ARBA" id="ARBA00023002"/>
    </source>
</evidence>
<dbReference type="GO" id="GO:0012505">
    <property type="term" value="C:endomembrane system"/>
    <property type="evidence" value="ECO:0007669"/>
    <property type="project" value="UniProtKB-SubCell"/>
</dbReference>
<keyword evidence="9" id="KW-0408">Iron</keyword>
<feature type="signal peptide" evidence="12">
    <location>
        <begin position="1"/>
        <end position="24"/>
    </location>
</feature>
<accession>A0ABD3PFP3</accession>
<evidence type="ECO:0000256" key="2">
    <source>
        <dbReference type="ARBA" id="ARBA00004167"/>
    </source>
</evidence>
<dbReference type="PROSITE" id="PS51471">
    <property type="entry name" value="FE2OG_OXY"/>
    <property type="match status" value="1"/>
</dbReference>
<dbReference type="SMART" id="SM00254">
    <property type="entry name" value="ShKT"/>
    <property type="match status" value="3"/>
</dbReference>
<dbReference type="AlphaFoldDB" id="A0ABD3PFP3"/>
<evidence type="ECO:0000256" key="10">
    <source>
        <dbReference type="ARBA" id="ARBA00023136"/>
    </source>
</evidence>
<dbReference type="Proteomes" id="UP001530400">
    <property type="component" value="Unassembled WGS sequence"/>
</dbReference>
<evidence type="ECO:0000256" key="7">
    <source>
        <dbReference type="ARBA" id="ARBA00022989"/>
    </source>
</evidence>
<keyword evidence="4" id="KW-0812">Transmembrane</keyword>
<dbReference type="PROSITE" id="PS51670">
    <property type="entry name" value="SHKT"/>
    <property type="match status" value="3"/>
</dbReference>
<sequence>MARQSRQLIVILAACLLSSSISIAVSPDEKLCSIDSTTEECKAAYDTTVEDADAIETGATEHTDLHVATNADNDSDDEEEDNHEEDIREEPDWSVCMDRHEDCATLAEENECQSNPGFMYYQCAQSCDTCEDFYSDIAENVEICTDNDPSCFSWAKSGECAYNPNYMHKECRRSCLRCFVDTNQFGLTQTLPGEDHELFDETLKKMEDSIEYVMKLWDDSNPDNDRVNYKCRNMDEDCTFWAAQGECENNPDWMSKNCAPACQTCNLLDIRLRCPFEEGNNPAFQPGDLNALMERIVDNSDGKGTYLKYNPTAISRPLLKADGSPSGVQVDGPWIVQFENFISRKEADALIDAGARKGYERSADVGEENPDGTHEENINEDRTSENAWCDEKLCNQDPVILPVIERIASVTETPVTNSEHLQLLRYEAGQFYKQHHDYIEYQQELPCGPRALTLFLYLNDVEEGGGTRFPLLDITVQPKLGNAILWPSVLDDKPESKDPRTDHEALEVTKGIKYGE</sequence>
<evidence type="ECO:0000259" key="14">
    <source>
        <dbReference type="PROSITE" id="PS51670"/>
    </source>
</evidence>
<gene>
    <name evidence="15" type="ORF">ACHAWO_013779</name>
</gene>
<feature type="compositionally biased region" description="Basic and acidic residues" evidence="11">
    <location>
        <begin position="371"/>
        <end position="380"/>
    </location>
</feature>
<protein>
    <recommendedName>
        <fullName evidence="17">Procollagen-proline 4-dioxygenase</fullName>
    </recommendedName>
</protein>
<dbReference type="Gene3D" id="2.60.120.620">
    <property type="entry name" value="q2cbj1_9rhob like domain"/>
    <property type="match status" value="1"/>
</dbReference>
<dbReference type="SMART" id="SM00702">
    <property type="entry name" value="P4Hc"/>
    <property type="match status" value="1"/>
</dbReference>
<dbReference type="InterPro" id="IPR003582">
    <property type="entry name" value="ShKT_dom"/>
</dbReference>
<dbReference type="InterPro" id="IPR044862">
    <property type="entry name" value="Pro_4_hyd_alph_FE2OG_OXY"/>
</dbReference>
<keyword evidence="16" id="KW-1185">Reference proteome</keyword>
<feature type="domain" description="ShKT" evidence="14">
    <location>
        <begin position="231"/>
        <end position="265"/>
    </location>
</feature>
<organism evidence="15 16">
    <name type="scientific">Cyclotella atomus</name>
    <dbReference type="NCBI Taxonomy" id="382360"/>
    <lineage>
        <taxon>Eukaryota</taxon>
        <taxon>Sar</taxon>
        <taxon>Stramenopiles</taxon>
        <taxon>Ochrophyta</taxon>
        <taxon>Bacillariophyta</taxon>
        <taxon>Coscinodiscophyceae</taxon>
        <taxon>Thalassiosirophycidae</taxon>
        <taxon>Stephanodiscales</taxon>
        <taxon>Stephanodiscaceae</taxon>
        <taxon>Cyclotella</taxon>
    </lineage>
</organism>
<evidence type="ECO:0000256" key="12">
    <source>
        <dbReference type="SAM" id="SignalP"/>
    </source>
</evidence>
<dbReference type="Pfam" id="PF13640">
    <property type="entry name" value="2OG-FeII_Oxy_3"/>
    <property type="match status" value="1"/>
</dbReference>
<keyword evidence="6" id="KW-0223">Dioxygenase</keyword>
<evidence type="ECO:0000259" key="13">
    <source>
        <dbReference type="PROSITE" id="PS51471"/>
    </source>
</evidence>
<dbReference type="InterPro" id="IPR005123">
    <property type="entry name" value="Oxoglu/Fe-dep_dioxygenase_dom"/>
</dbReference>
<feature type="domain" description="ShKT" evidence="14">
    <location>
        <begin position="144"/>
        <end position="178"/>
    </location>
</feature>
<evidence type="ECO:0000256" key="4">
    <source>
        <dbReference type="ARBA" id="ARBA00022692"/>
    </source>
</evidence>
<dbReference type="FunFam" id="2.60.120.620:FF:000031">
    <property type="entry name" value="Predicted protein"/>
    <property type="match status" value="1"/>
</dbReference>
<feature type="region of interest" description="Disordered" evidence="11">
    <location>
        <begin position="361"/>
        <end position="380"/>
    </location>
</feature>
<reference evidence="15 16" key="1">
    <citation type="submission" date="2024-10" db="EMBL/GenBank/DDBJ databases">
        <title>Updated reference genomes for cyclostephanoid diatoms.</title>
        <authorList>
            <person name="Roberts W.R."/>
            <person name="Alverson A.J."/>
        </authorList>
    </citation>
    <scope>NUCLEOTIDE SEQUENCE [LARGE SCALE GENOMIC DNA]</scope>
    <source>
        <strain evidence="15 16">AJA010-31</strain>
    </source>
</reference>
<dbReference type="PANTHER" id="PTHR10869:SF235">
    <property type="entry name" value="PROCOLLAGEN-PROLINE 4-DIOXYGENASE"/>
    <property type="match status" value="1"/>
</dbReference>
<feature type="domain" description="Fe2OG dioxygenase" evidence="13">
    <location>
        <begin position="417"/>
        <end position="516"/>
    </location>
</feature>